<dbReference type="Pfam" id="PF01547">
    <property type="entry name" value="SBP_bac_1"/>
    <property type="match status" value="1"/>
</dbReference>
<reference evidence="2" key="1">
    <citation type="submission" date="2019-04" db="EMBL/GenBank/DDBJ databases">
        <title>Evolution of Biomass-Degrading Anaerobic Consortia Revealed by Metagenomics.</title>
        <authorList>
            <person name="Peng X."/>
        </authorList>
    </citation>
    <scope>NUCLEOTIDE SEQUENCE</scope>
    <source>
        <strain evidence="2">SIG551</strain>
    </source>
</reference>
<dbReference type="PANTHER" id="PTHR43649:SF11">
    <property type="entry name" value="ABC TRANSPORTER SUBSTRATE-BINDING PROTEIN YESO-RELATED"/>
    <property type="match status" value="1"/>
</dbReference>
<gene>
    <name evidence="2" type="ORF">E7512_01850</name>
</gene>
<keyword evidence="1" id="KW-0732">Signal</keyword>
<dbReference type="Proteomes" id="UP000754750">
    <property type="component" value="Unassembled WGS sequence"/>
</dbReference>
<evidence type="ECO:0000313" key="2">
    <source>
        <dbReference type="EMBL" id="MBE6832322.1"/>
    </source>
</evidence>
<feature type="signal peptide" evidence="1">
    <location>
        <begin position="1"/>
        <end position="21"/>
    </location>
</feature>
<dbReference type="AlphaFoldDB" id="A0A928Q421"/>
<name>A0A928Q421_9FIRM</name>
<dbReference type="Gene3D" id="3.40.190.10">
    <property type="entry name" value="Periplasmic binding protein-like II"/>
    <property type="match status" value="2"/>
</dbReference>
<proteinExistence type="predicted"/>
<organism evidence="2 3">
    <name type="scientific">Faecalispora sporosphaeroides</name>
    <dbReference type="NCBI Taxonomy" id="1549"/>
    <lineage>
        <taxon>Bacteria</taxon>
        <taxon>Bacillati</taxon>
        <taxon>Bacillota</taxon>
        <taxon>Clostridia</taxon>
        <taxon>Eubacteriales</taxon>
        <taxon>Oscillospiraceae</taxon>
        <taxon>Faecalispora</taxon>
    </lineage>
</organism>
<dbReference type="PANTHER" id="PTHR43649">
    <property type="entry name" value="ARABINOSE-BINDING PROTEIN-RELATED"/>
    <property type="match status" value="1"/>
</dbReference>
<dbReference type="PROSITE" id="PS51257">
    <property type="entry name" value="PROKAR_LIPOPROTEIN"/>
    <property type="match status" value="1"/>
</dbReference>
<feature type="chain" id="PRO_5039659363" evidence="1">
    <location>
        <begin position="22"/>
        <end position="455"/>
    </location>
</feature>
<evidence type="ECO:0000256" key="1">
    <source>
        <dbReference type="SAM" id="SignalP"/>
    </source>
</evidence>
<sequence>MNKKFLSGVLSCALASSMLLTGCQGASTQSKAPESTGGASSAAAAGQITSDPVELRFSWWGSDNRHKAIQEVIALYEKKHPNVKIKAEYGAWDGWQQNILTQLGGQTEADIIQVNYNWVHSFGKGKNVFLDLNTVSDYLKLDNWDSNYLKAMEVGGEQAAVPHGMTARAFLYSKPLFEQSKLSYPTTYQELMDAGKVIGKNNTATGAENKYVLLNIGKECPDLFIAQMLYNKTGKVMQVAGKVQYTEQEVAAALEQYNAFAKSGAMPTFQQQNAMANESNPDWTSGRGGSIYEWIGTMDKYLNSYKGGKAKEEIAVAPYLVEKAGETPNIYVKPNLGYAISKNSKNPQVAADFLNFFFTDEEAVTALGTSIGISSNSATLAIQEKAGLLKGIMKDGYDMLAKYPQTVLDPYFEDSNVRGARYAALEAYRSGKLSSAEAAKQYISKQQEELDKLFK</sequence>
<dbReference type="RefSeq" id="WP_020074633.1">
    <property type="nucleotide sequence ID" value="NZ_JBKWRC010000001.1"/>
</dbReference>
<comment type="caution">
    <text evidence="2">The sequence shown here is derived from an EMBL/GenBank/DDBJ whole genome shotgun (WGS) entry which is preliminary data.</text>
</comment>
<dbReference type="SUPFAM" id="SSF53850">
    <property type="entry name" value="Periplasmic binding protein-like II"/>
    <property type="match status" value="1"/>
</dbReference>
<dbReference type="InterPro" id="IPR050490">
    <property type="entry name" value="Bact_solute-bd_prot1"/>
</dbReference>
<accession>A0A928Q421</accession>
<dbReference type="InterPro" id="IPR006059">
    <property type="entry name" value="SBP"/>
</dbReference>
<evidence type="ECO:0000313" key="3">
    <source>
        <dbReference type="Proteomes" id="UP000754750"/>
    </source>
</evidence>
<dbReference type="EMBL" id="SVNY01000001">
    <property type="protein sequence ID" value="MBE6832322.1"/>
    <property type="molecule type" value="Genomic_DNA"/>
</dbReference>
<protein>
    <submittedName>
        <fullName evidence="2">Extracellular solute-binding protein</fullName>
    </submittedName>
</protein>